<dbReference type="GO" id="GO:0000149">
    <property type="term" value="F:SNARE binding"/>
    <property type="evidence" value="ECO:0007669"/>
    <property type="project" value="TreeGrafter"/>
</dbReference>
<evidence type="ECO:0000313" key="3">
    <source>
        <dbReference type="EMBL" id="KJH47327.1"/>
    </source>
</evidence>
<feature type="compositionally biased region" description="Polar residues" evidence="1">
    <location>
        <begin position="271"/>
        <end position="280"/>
    </location>
</feature>
<feature type="region of interest" description="Disordered" evidence="1">
    <location>
        <begin position="271"/>
        <end position="290"/>
    </location>
</feature>
<dbReference type="InterPro" id="IPR040047">
    <property type="entry name" value="VPS50"/>
</dbReference>
<evidence type="ECO:0000313" key="4">
    <source>
        <dbReference type="Proteomes" id="UP000053766"/>
    </source>
</evidence>
<dbReference type="Proteomes" id="UP000053766">
    <property type="component" value="Unassembled WGS sequence"/>
</dbReference>
<gene>
    <name evidence="3" type="ORF">DICVIV_06576</name>
</gene>
<evidence type="ECO:0000259" key="2">
    <source>
        <dbReference type="Pfam" id="PF10474"/>
    </source>
</evidence>
<proteinExistence type="predicted"/>
<evidence type="ECO:0000256" key="1">
    <source>
        <dbReference type="SAM" id="MobiDB-lite"/>
    </source>
</evidence>
<dbReference type="GO" id="GO:0042147">
    <property type="term" value="P:retrograde transport, endosome to Golgi"/>
    <property type="evidence" value="ECO:0007669"/>
    <property type="project" value="InterPro"/>
</dbReference>
<dbReference type="PANTHER" id="PTHR13258:SF0">
    <property type="entry name" value="SYNDETIN"/>
    <property type="match status" value="1"/>
</dbReference>
<reference evidence="4" key="2">
    <citation type="journal article" date="2016" name="Sci. Rep.">
        <title>Dictyocaulus viviparus genome, variome and transcriptome elucidate lungworm biology and support future intervention.</title>
        <authorList>
            <person name="McNulty S.N."/>
            <person name="Strube C."/>
            <person name="Rosa B.A."/>
            <person name="Martin J.C."/>
            <person name="Tyagi R."/>
            <person name="Choi Y.J."/>
            <person name="Wang Q."/>
            <person name="Hallsworth Pepin K."/>
            <person name="Zhang X."/>
            <person name="Ozersky P."/>
            <person name="Wilson R.K."/>
            <person name="Sternberg P.W."/>
            <person name="Gasser R.B."/>
            <person name="Mitreva M."/>
        </authorList>
    </citation>
    <scope>NUCLEOTIDE SEQUENCE [LARGE SCALE GENOMIC DNA]</scope>
    <source>
        <strain evidence="4">HannoverDv2000</strain>
    </source>
</reference>
<dbReference type="PANTHER" id="PTHR13258">
    <property type="entry name" value="SYNDETIN"/>
    <property type="match status" value="1"/>
</dbReference>
<dbReference type="GO" id="GO:0032456">
    <property type="term" value="P:endocytic recycling"/>
    <property type="evidence" value="ECO:0007669"/>
    <property type="project" value="InterPro"/>
</dbReference>
<dbReference type="Pfam" id="PF10474">
    <property type="entry name" value="Syndetin_C"/>
    <property type="match status" value="1"/>
</dbReference>
<dbReference type="GO" id="GO:0005829">
    <property type="term" value="C:cytosol"/>
    <property type="evidence" value="ECO:0007669"/>
    <property type="project" value="GOC"/>
</dbReference>
<sequence length="290" mass="32706">KLKFATPKLCVGLLLDQSDQLYGIAERIVAVDSVDFVARQLNLVRPMMESLVPNPNEEVLLSLDNFYTNVLSVTPDMQYLVYGCVASRALDFSMIIAAVSNTRWDVSELQSHHSAYVDIIVKGFETLSSKIELSTKDIHLSDSIRTLLWDQTIYNTFKALVQGYSEGGKCSTEGRALMQLDFQHLQIKLEPICNLHPLPHCAFVEGYIKAFYLPENGLEEWVSKHVEYSPKQVISLLSVATHVSKKAKNVFIKVKKLFFAERRTANSSYYKEMSTTNPVQSGDDGEMQIP</sequence>
<accession>A0A0D8XU38</accession>
<dbReference type="GO" id="GO:1990745">
    <property type="term" value="C:EARP complex"/>
    <property type="evidence" value="ECO:0007669"/>
    <property type="project" value="InterPro"/>
</dbReference>
<keyword evidence="4" id="KW-1185">Reference proteome</keyword>
<reference evidence="3 4" key="1">
    <citation type="submission" date="2013-11" db="EMBL/GenBank/DDBJ databases">
        <title>Draft genome of the bovine lungworm Dictyocaulus viviparus.</title>
        <authorList>
            <person name="Mitreva M."/>
        </authorList>
    </citation>
    <scope>NUCLEOTIDE SEQUENCE [LARGE SCALE GENOMIC DNA]</scope>
    <source>
        <strain evidence="3 4">HannoverDv2000</strain>
    </source>
</reference>
<dbReference type="InterPro" id="IPR019514">
    <property type="entry name" value="Syndetin_C"/>
</dbReference>
<dbReference type="EMBL" id="KN716312">
    <property type="protein sequence ID" value="KJH47327.1"/>
    <property type="molecule type" value="Genomic_DNA"/>
</dbReference>
<organism evidence="3 4">
    <name type="scientific">Dictyocaulus viviparus</name>
    <name type="common">Bovine lungworm</name>
    <dbReference type="NCBI Taxonomy" id="29172"/>
    <lineage>
        <taxon>Eukaryota</taxon>
        <taxon>Metazoa</taxon>
        <taxon>Ecdysozoa</taxon>
        <taxon>Nematoda</taxon>
        <taxon>Chromadorea</taxon>
        <taxon>Rhabditida</taxon>
        <taxon>Rhabditina</taxon>
        <taxon>Rhabditomorpha</taxon>
        <taxon>Strongyloidea</taxon>
        <taxon>Metastrongylidae</taxon>
        <taxon>Dictyocaulus</taxon>
    </lineage>
</organism>
<protein>
    <recommendedName>
        <fullName evidence="2">Syndetin C-terminal domain-containing protein</fullName>
    </recommendedName>
</protein>
<dbReference type="OrthoDB" id="10263345at2759"/>
<dbReference type="STRING" id="29172.A0A0D8XU38"/>
<feature type="domain" description="Syndetin C-terminal" evidence="2">
    <location>
        <begin position="21"/>
        <end position="250"/>
    </location>
</feature>
<feature type="non-terminal residue" evidence="3">
    <location>
        <position position="1"/>
    </location>
</feature>
<name>A0A0D8XU38_DICVI</name>
<dbReference type="AlphaFoldDB" id="A0A0D8XU38"/>